<comment type="caution">
    <text evidence="3">The sequence shown here is derived from an EMBL/GenBank/DDBJ whole genome shotgun (WGS) entry which is preliminary data.</text>
</comment>
<dbReference type="Gene3D" id="3.30.420.10">
    <property type="entry name" value="Ribonuclease H-like superfamily/Ribonuclease H"/>
    <property type="match status" value="1"/>
</dbReference>
<organism evidence="3 4">
    <name type="scientific">Roseinatronobacter alkalisoli</name>
    <dbReference type="NCBI Taxonomy" id="3028235"/>
    <lineage>
        <taxon>Bacteria</taxon>
        <taxon>Pseudomonadati</taxon>
        <taxon>Pseudomonadota</taxon>
        <taxon>Alphaproteobacteria</taxon>
        <taxon>Rhodobacterales</taxon>
        <taxon>Paracoccaceae</taxon>
        <taxon>Roseinatronobacter</taxon>
    </lineage>
</organism>
<reference evidence="3" key="1">
    <citation type="submission" date="2023-02" db="EMBL/GenBank/DDBJ databases">
        <title>Description of Roseinatronobacter alkalisoli sp. nov., an alkaliphilic bacerium isolated from soda soil.</title>
        <authorList>
            <person name="Wei W."/>
        </authorList>
    </citation>
    <scope>NUCLEOTIDE SEQUENCE</scope>
    <source>
        <strain evidence="3">HJB301</strain>
    </source>
</reference>
<feature type="domain" description="Integrase catalytic" evidence="2">
    <location>
        <begin position="122"/>
        <end position="297"/>
    </location>
</feature>
<keyword evidence="4" id="KW-1185">Reference proteome</keyword>
<dbReference type="NCBIfam" id="NF033546">
    <property type="entry name" value="transpos_IS21"/>
    <property type="match status" value="1"/>
</dbReference>
<dbReference type="SUPFAM" id="SSF53098">
    <property type="entry name" value="Ribonuclease H-like"/>
    <property type="match status" value="1"/>
</dbReference>
<evidence type="ECO:0000313" key="4">
    <source>
        <dbReference type="Proteomes" id="UP001431784"/>
    </source>
</evidence>
<dbReference type="InterPro" id="IPR006120">
    <property type="entry name" value="Resolvase_HTH_dom"/>
</dbReference>
<evidence type="ECO:0000259" key="2">
    <source>
        <dbReference type="PROSITE" id="PS50994"/>
    </source>
</evidence>
<dbReference type="InterPro" id="IPR036397">
    <property type="entry name" value="RNaseH_sf"/>
</dbReference>
<dbReference type="Pfam" id="PF22483">
    <property type="entry name" value="Mu-transpos_C_2"/>
    <property type="match status" value="1"/>
</dbReference>
<dbReference type="InterPro" id="IPR054353">
    <property type="entry name" value="IstA-like_C"/>
</dbReference>
<dbReference type="Proteomes" id="UP001431784">
    <property type="component" value="Unassembled WGS sequence"/>
</dbReference>
<dbReference type="InterPro" id="IPR001584">
    <property type="entry name" value="Integrase_cat-core"/>
</dbReference>
<dbReference type="EMBL" id="JAQZSM010000020">
    <property type="protein sequence ID" value="MDD7972825.1"/>
    <property type="molecule type" value="Genomic_DNA"/>
</dbReference>
<gene>
    <name evidence="3" type="primary">istA</name>
    <name evidence="3" type="ORF">PUT78_17160</name>
</gene>
<dbReference type="PANTHER" id="PTHR35004:SF7">
    <property type="entry name" value="INTEGRASE PROTEIN"/>
    <property type="match status" value="1"/>
</dbReference>
<dbReference type="SUPFAM" id="SSF46689">
    <property type="entry name" value="Homeodomain-like"/>
    <property type="match status" value="1"/>
</dbReference>
<dbReference type="PANTHER" id="PTHR35004">
    <property type="entry name" value="TRANSPOSASE RV3428C-RELATED"/>
    <property type="match status" value="1"/>
</dbReference>
<dbReference type="InterPro" id="IPR012337">
    <property type="entry name" value="RNaseH-like_sf"/>
</dbReference>
<evidence type="ECO:0000313" key="3">
    <source>
        <dbReference type="EMBL" id="MDD7972825.1"/>
    </source>
</evidence>
<dbReference type="InterPro" id="IPR009057">
    <property type="entry name" value="Homeodomain-like_sf"/>
</dbReference>
<dbReference type="PROSITE" id="PS50994">
    <property type="entry name" value="INTEGRASE"/>
    <property type="match status" value="1"/>
</dbReference>
<dbReference type="RefSeq" id="WP_274353554.1">
    <property type="nucleotide sequence ID" value="NZ_JAQZSM010000020.1"/>
</dbReference>
<comment type="similarity">
    <text evidence="1">Belongs to the transposase IS21/IS408/IS1162 family.</text>
</comment>
<dbReference type="Pfam" id="PF02796">
    <property type="entry name" value="HTH_7"/>
    <property type="match status" value="1"/>
</dbReference>
<protein>
    <submittedName>
        <fullName evidence="3">IS21 family transposase</fullName>
    </submittedName>
</protein>
<sequence length="500" mass="57789">METSMKIRGWILGDGRSIHSVARETGISRTTIKKYLRDPEQPRYRRRQPRVGSKLNAQFEARLRELFEHDLSLRRRDRRTAKKLYEELVAQGYTGSYSPVQRFVSELKKSSGTDGTDAFIPLYFAPGDALQFDWSEEYVLLGGVQHKVHVAHFRLCHSRKPFVVAYMNEKQEMVLDAFVRALTFFGGVPRRVIIDNPKTMVTYVSRSKDRIFHPRFLALMNHYVIEPVACTPASGWEKGQVENQVQFLRGELFTPRLAFNDLAALNAWLLLRCEELAERRHTDQQHRTIAEVFEDEKIELRPLGRPFDGYVEKTLRVRSTCLVQYDSNRYSVPCEHAGHHVSLRAYADRLVMIANDEIIAEHKRRFTRNISYFEPWHYVPLLDRKPGALRDGAPFVGWELPKSMEQIKDHYMREKGGDREFVDLLLLALEHGIDVVEMACDLAVEQRTLRLPAIINLVNQLLEPTIAPLAETHAYPQLTLRPEADCKRYETLCAAGRVAA</sequence>
<name>A0ABT5TCH4_9RHOB</name>
<evidence type="ECO:0000256" key="1">
    <source>
        <dbReference type="ARBA" id="ARBA00009277"/>
    </source>
</evidence>
<accession>A0ABT5TCH4</accession>
<proteinExistence type="inferred from homology"/>